<dbReference type="Gene3D" id="3.30.420.40">
    <property type="match status" value="1"/>
</dbReference>
<keyword evidence="3" id="KW-0547">Nucleotide-binding</keyword>
<dbReference type="InterPro" id="IPR043129">
    <property type="entry name" value="ATPase_NBD"/>
</dbReference>
<comment type="catalytic activity">
    <reaction evidence="6">
        <text>ATP + H2O = ADP + phosphate + H(+)</text>
        <dbReference type="Rhea" id="RHEA:13065"/>
        <dbReference type="ChEBI" id="CHEBI:15377"/>
        <dbReference type="ChEBI" id="CHEBI:15378"/>
        <dbReference type="ChEBI" id="CHEBI:30616"/>
        <dbReference type="ChEBI" id="CHEBI:43474"/>
        <dbReference type="ChEBI" id="CHEBI:456216"/>
    </reaction>
</comment>
<dbReference type="Proteomes" id="UP000481153">
    <property type="component" value="Unassembled WGS sequence"/>
</dbReference>
<dbReference type="AlphaFoldDB" id="A0A6G0WF05"/>
<comment type="subcellular location">
    <subcellularLocation>
        <location evidence="1">Cytoplasm</location>
        <location evidence="1">Cytoskeleton</location>
    </subcellularLocation>
</comment>
<dbReference type="PRINTS" id="PR00190">
    <property type="entry name" value="ACTIN"/>
</dbReference>
<evidence type="ECO:0000256" key="3">
    <source>
        <dbReference type="ARBA" id="ARBA00022741"/>
    </source>
</evidence>
<accession>A0A6G0WF05</accession>
<dbReference type="GO" id="GO:0005856">
    <property type="term" value="C:cytoskeleton"/>
    <property type="evidence" value="ECO:0007669"/>
    <property type="project" value="UniProtKB-SubCell"/>
</dbReference>
<dbReference type="PROSITE" id="PS01132">
    <property type="entry name" value="ACTINS_ACT_LIKE"/>
    <property type="match status" value="1"/>
</dbReference>
<evidence type="ECO:0000256" key="2">
    <source>
        <dbReference type="ARBA" id="ARBA00022490"/>
    </source>
</evidence>
<evidence type="ECO:0000313" key="7">
    <source>
        <dbReference type="EMBL" id="KAF0725961.1"/>
    </source>
</evidence>
<dbReference type="GO" id="GO:0005524">
    <property type="term" value="F:ATP binding"/>
    <property type="evidence" value="ECO:0007669"/>
    <property type="project" value="UniProtKB-KW"/>
</dbReference>
<dbReference type="InterPro" id="IPR004000">
    <property type="entry name" value="Actin"/>
</dbReference>
<evidence type="ECO:0000256" key="6">
    <source>
        <dbReference type="ARBA" id="ARBA00049360"/>
    </source>
</evidence>
<gene>
    <name evidence="7" type="ORF">Ae201684_015730</name>
</gene>
<organism evidence="7 8">
    <name type="scientific">Aphanomyces euteiches</name>
    <dbReference type="NCBI Taxonomy" id="100861"/>
    <lineage>
        <taxon>Eukaryota</taxon>
        <taxon>Sar</taxon>
        <taxon>Stramenopiles</taxon>
        <taxon>Oomycota</taxon>
        <taxon>Saprolegniomycetes</taxon>
        <taxon>Saprolegniales</taxon>
        <taxon>Verrucalvaceae</taxon>
        <taxon>Aphanomyces</taxon>
    </lineage>
</organism>
<dbReference type="VEuPathDB" id="FungiDB:AeMF1_006647"/>
<dbReference type="Pfam" id="PF00022">
    <property type="entry name" value="Actin"/>
    <property type="match status" value="1"/>
</dbReference>
<keyword evidence="8" id="KW-1185">Reference proteome</keyword>
<protein>
    <recommendedName>
        <fullName evidence="9">Actin</fullName>
    </recommendedName>
</protein>
<dbReference type="InterPro" id="IPR020902">
    <property type="entry name" value="Actin/actin-like_CS"/>
</dbReference>
<name>A0A6G0WF05_9STRA</name>
<dbReference type="SUPFAM" id="SSF53067">
    <property type="entry name" value="Actin-like ATPase domain"/>
    <property type="match status" value="1"/>
</dbReference>
<proteinExistence type="predicted"/>
<evidence type="ECO:0008006" key="9">
    <source>
        <dbReference type="Google" id="ProtNLM"/>
    </source>
</evidence>
<evidence type="ECO:0000313" key="8">
    <source>
        <dbReference type="Proteomes" id="UP000481153"/>
    </source>
</evidence>
<dbReference type="PANTHER" id="PTHR11937">
    <property type="entry name" value="ACTIN"/>
    <property type="match status" value="1"/>
</dbReference>
<sequence>MLIWRQNEQTSAVHSKLHSPRDNPMAFLDDISAVVIDNGSGVCKAGFAGDDTPRSVFSSIIGRLKHLDIVPRHHVKHVYVGNEAQSKRGILTLKYPMEHGVVTNWADMEKIWDHIFQNELHVAPEGQPLLITEAPLNPKANRERMSEV</sequence>
<evidence type="ECO:0000256" key="1">
    <source>
        <dbReference type="ARBA" id="ARBA00004245"/>
    </source>
</evidence>
<comment type="caution">
    <text evidence="7">The sequence shown here is derived from an EMBL/GenBank/DDBJ whole genome shotgun (WGS) entry which is preliminary data.</text>
</comment>
<dbReference type="EMBL" id="VJMJ01000230">
    <property type="protein sequence ID" value="KAF0725961.1"/>
    <property type="molecule type" value="Genomic_DNA"/>
</dbReference>
<keyword evidence="4" id="KW-0067">ATP-binding</keyword>
<evidence type="ECO:0000256" key="5">
    <source>
        <dbReference type="ARBA" id="ARBA00023212"/>
    </source>
</evidence>
<reference evidence="7 8" key="1">
    <citation type="submission" date="2019-07" db="EMBL/GenBank/DDBJ databases">
        <title>Genomics analysis of Aphanomyces spp. identifies a new class of oomycete effector associated with host adaptation.</title>
        <authorList>
            <person name="Gaulin E."/>
        </authorList>
    </citation>
    <scope>NUCLEOTIDE SEQUENCE [LARGE SCALE GENOMIC DNA]</scope>
    <source>
        <strain evidence="7 8">ATCC 201684</strain>
    </source>
</reference>
<evidence type="ECO:0000256" key="4">
    <source>
        <dbReference type="ARBA" id="ARBA00022840"/>
    </source>
</evidence>
<keyword evidence="5" id="KW-0206">Cytoskeleton</keyword>
<dbReference type="FunFam" id="3.30.420.40:FF:000148">
    <property type="entry name" value="Actin, alpha skeletal muscle"/>
    <property type="match status" value="1"/>
</dbReference>
<keyword evidence="2" id="KW-0963">Cytoplasm</keyword>